<dbReference type="Pfam" id="PF00215">
    <property type="entry name" value="OMPdecase"/>
    <property type="match status" value="1"/>
</dbReference>
<feature type="domain" description="Orotidine 5'-phosphate decarboxylase" evidence="11">
    <location>
        <begin position="3"/>
        <end position="221"/>
    </location>
</feature>
<feature type="active site" description="For OMPdecase activity" evidence="8">
    <location>
        <position position="60"/>
    </location>
</feature>
<evidence type="ECO:0000256" key="10">
    <source>
        <dbReference type="RuleBase" id="RU000512"/>
    </source>
</evidence>
<dbReference type="NCBIfam" id="NF001273">
    <property type="entry name" value="PRK00230.1"/>
    <property type="match status" value="1"/>
</dbReference>
<keyword evidence="3 7" id="KW-0210">Decarboxylase</keyword>
<dbReference type="GO" id="GO:0006207">
    <property type="term" value="P:'de novo' pyrimidine nucleobase biosynthetic process"/>
    <property type="evidence" value="ECO:0007669"/>
    <property type="project" value="InterPro"/>
</dbReference>
<keyword evidence="4 7" id="KW-0665">Pyrimidine biosynthesis</keyword>
<protein>
    <recommendedName>
        <fullName evidence="7">Orotidine 5'-phosphate decarboxylase</fullName>
        <ecNumber evidence="7">4.1.1.23</ecNumber>
    </recommendedName>
    <alternativeName>
        <fullName evidence="7">OMP decarboxylase</fullName>
        <shortName evidence="7">OMPDCase</shortName>
        <shortName evidence="7">OMPdecase</shortName>
    </alternativeName>
</protein>
<feature type="binding site" evidence="7 9">
    <location>
        <position position="9"/>
    </location>
    <ligand>
        <name>substrate</name>
    </ligand>
</feature>
<dbReference type="UniPathway" id="UPA00070">
    <property type="reaction ID" value="UER00120"/>
</dbReference>
<dbReference type="OrthoDB" id="9806203at2"/>
<evidence type="ECO:0000256" key="3">
    <source>
        <dbReference type="ARBA" id="ARBA00022793"/>
    </source>
</evidence>
<dbReference type="HAMAP" id="MF_01200_B">
    <property type="entry name" value="OMPdecase_type1_B"/>
    <property type="match status" value="1"/>
</dbReference>
<dbReference type="EC" id="4.1.1.23" evidence="7"/>
<dbReference type="Proteomes" id="UP000242645">
    <property type="component" value="Chromosome"/>
</dbReference>
<evidence type="ECO:0000256" key="5">
    <source>
        <dbReference type="ARBA" id="ARBA00023239"/>
    </source>
</evidence>
<evidence type="ECO:0000256" key="2">
    <source>
        <dbReference type="ARBA" id="ARBA00004861"/>
    </source>
</evidence>
<feature type="active site" description="For OMPdecase activity" evidence="8">
    <location>
        <position position="63"/>
    </location>
</feature>
<evidence type="ECO:0000256" key="9">
    <source>
        <dbReference type="PIRSR" id="PIRSR614732-2"/>
    </source>
</evidence>
<feature type="active site" description="For OMPdecase activity" evidence="8">
    <location>
        <position position="58"/>
    </location>
</feature>
<feature type="binding site" evidence="7 9">
    <location>
        <position position="31"/>
    </location>
    <ligand>
        <name>substrate</name>
    </ligand>
</feature>
<gene>
    <name evidence="7 12" type="primary">pyrF</name>
    <name evidence="12" type="ORF">RSDT_0666</name>
</gene>
<organism evidence="12 13">
    <name type="scientific">Candidatus Desulfovibrio trichonymphae</name>
    <dbReference type="NCBI Taxonomy" id="1725232"/>
    <lineage>
        <taxon>Bacteria</taxon>
        <taxon>Pseudomonadati</taxon>
        <taxon>Thermodesulfobacteriota</taxon>
        <taxon>Desulfovibrionia</taxon>
        <taxon>Desulfovibrionales</taxon>
        <taxon>Desulfovibrionaceae</taxon>
        <taxon>Desulfovibrio</taxon>
    </lineage>
</organism>
<accession>A0A1J1DQT6</accession>
<dbReference type="EMBL" id="AP017368">
    <property type="protein sequence ID" value="BAV92178.1"/>
    <property type="molecule type" value="Genomic_DNA"/>
</dbReference>
<comment type="function">
    <text evidence="1 7">Catalyzes the decarboxylation of orotidine 5'-monophosphate (OMP) to uridine 5'-monophosphate (UMP).</text>
</comment>
<evidence type="ECO:0000256" key="4">
    <source>
        <dbReference type="ARBA" id="ARBA00022975"/>
    </source>
</evidence>
<dbReference type="Gene3D" id="3.20.20.70">
    <property type="entry name" value="Aldolase class I"/>
    <property type="match status" value="1"/>
</dbReference>
<feature type="binding site" evidence="7 9">
    <location>
        <position position="205"/>
    </location>
    <ligand>
        <name>substrate</name>
    </ligand>
</feature>
<proteinExistence type="inferred from homology"/>
<evidence type="ECO:0000256" key="1">
    <source>
        <dbReference type="ARBA" id="ARBA00002356"/>
    </source>
</evidence>
<feature type="binding site" evidence="7 9">
    <location>
        <position position="185"/>
    </location>
    <ligand>
        <name>substrate</name>
    </ligand>
</feature>
<dbReference type="PROSITE" id="PS00156">
    <property type="entry name" value="OMPDECASE"/>
    <property type="match status" value="1"/>
</dbReference>
<dbReference type="GO" id="GO:0005829">
    <property type="term" value="C:cytosol"/>
    <property type="evidence" value="ECO:0007669"/>
    <property type="project" value="TreeGrafter"/>
</dbReference>
<name>A0A1J1DQT6_9BACT</name>
<comment type="subunit">
    <text evidence="7">Homodimer.</text>
</comment>
<reference evidence="12 13" key="1">
    <citation type="journal article" date="2017" name="ISME J.">
        <title>Genome of 'Ca. Desulfovibrio trichonymphae', an H2-oxidizing bacterium in a tripartite symbiotic system within a protist cell in the termite gut.</title>
        <authorList>
            <person name="Kuwahara H."/>
            <person name="Yuki M."/>
            <person name="Izawa K."/>
            <person name="Ohkuma M."/>
            <person name="Hongoh Y."/>
        </authorList>
    </citation>
    <scope>NUCLEOTIDE SEQUENCE [LARGE SCALE GENOMIC DNA]</scope>
    <source>
        <strain evidence="12 13">Rs-N31</strain>
    </source>
</reference>
<keyword evidence="13" id="KW-1185">Reference proteome</keyword>
<dbReference type="PANTHER" id="PTHR32119:SF2">
    <property type="entry name" value="OROTIDINE 5'-PHOSPHATE DECARBOXYLASE"/>
    <property type="match status" value="1"/>
</dbReference>
<evidence type="ECO:0000313" key="13">
    <source>
        <dbReference type="Proteomes" id="UP000242645"/>
    </source>
</evidence>
<dbReference type="InterPro" id="IPR011060">
    <property type="entry name" value="RibuloseP-bd_barrel"/>
</dbReference>
<dbReference type="GO" id="GO:0004590">
    <property type="term" value="F:orotidine-5'-phosphate decarboxylase activity"/>
    <property type="evidence" value="ECO:0007669"/>
    <property type="project" value="UniProtKB-UniRule"/>
</dbReference>
<comment type="pathway">
    <text evidence="2 7 10">Pyrimidine metabolism; UMP biosynthesis via de novo pathway; UMP from orotate: step 2/2.</text>
</comment>
<dbReference type="RefSeq" id="WP_096399695.1">
    <property type="nucleotide sequence ID" value="NZ_AP017368.1"/>
</dbReference>
<feature type="binding site" evidence="7 9">
    <location>
        <position position="176"/>
    </location>
    <ligand>
        <name>substrate</name>
    </ligand>
</feature>
<feature type="binding site" evidence="7">
    <location>
        <begin position="58"/>
        <end position="67"/>
    </location>
    <ligand>
        <name>substrate</name>
    </ligand>
</feature>
<dbReference type="InterPro" id="IPR013785">
    <property type="entry name" value="Aldolase_TIM"/>
</dbReference>
<feature type="binding site" evidence="7 9">
    <location>
        <position position="206"/>
    </location>
    <ligand>
        <name>substrate</name>
    </ligand>
</feature>
<dbReference type="InterPro" id="IPR014732">
    <property type="entry name" value="OMPdecase"/>
</dbReference>
<dbReference type="InterPro" id="IPR018089">
    <property type="entry name" value="OMPdecase_AS"/>
</dbReference>
<feature type="active site" description="Proton donor" evidence="7">
    <location>
        <position position="60"/>
    </location>
</feature>
<dbReference type="InterPro" id="IPR047596">
    <property type="entry name" value="OMPdecase_bac"/>
</dbReference>
<dbReference type="AlphaFoldDB" id="A0A1J1DQT6"/>
<evidence type="ECO:0000256" key="7">
    <source>
        <dbReference type="HAMAP-Rule" id="MF_01200"/>
    </source>
</evidence>
<dbReference type="SMART" id="SM00934">
    <property type="entry name" value="OMPdecase"/>
    <property type="match status" value="1"/>
</dbReference>
<dbReference type="NCBIfam" id="TIGR01740">
    <property type="entry name" value="pyrF"/>
    <property type="match status" value="1"/>
</dbReference>
<feature type="binding site" evidence="7 9">
    <location>
        <position position="118"/>
    </location>
    <ligand>
        <name>substrate</name>
    </ligand>
</feature>
<sequence length="227" mass="23766">MAQLIVALDVPDKDRALALARELRGIVPWCKVGLELFTLAGPSVLEALNTLGYKVFLDLKMYDIPNTVGRAVLAAALAGVDMLTLHCQGGERMCATARESLSAAPGAPPLLFGVTALTSFMSGEMPGIDAQPADFALALALKAQEWRLDGIVCSGREAAKIKAACPRLRCLCPGIRLSGSAAGDQRRVVTPAEAVAEGVDFLVVGRPIVASSSPANAVRQILAEMTI</sequence>
<evidence type="ECO:0000313" key="12">
    <source>
        <dbReference type="EMBL" id="BAV92178.1"/>
    </source>
</evidence>
<evidence type="ECO:0000256" key="6">
    <source>
        <dbReference type="ARBA" id="ARBA00049157"/>
    </source>
</evidence>
<evidence type="ECO:0000259" key="11">
    <source>
        <dbReference type="SMART" id="SM00934"/>
    </source>
</evidence>
<keyword evidence="5 7" id="KW-0456">Lyase</keyword>
<dbReference type="CDD" id="cd04725">
    <property type="entry name" value="OMP_decarboxylase_like"/>
    <property type="match status" value="1"/>
</dbReference>
<dbReference type="KEGG" id="dtr:RSDT_0666"/>
<comment type="catalytic activity">
    <reaction evidence="6 7 10">
        <text>orotidine 5'-phosphate + H(+) = UMP + CO2</text>
        <dbReference type="Rhea" id="RHEA:11596"/>
        <dbReference type="ChEBI" id="CHEBI:15378"/>
        <dbReference type="ChEBI" id="CHEBI:16526"/>
        <dbReference type="ChEBI" id="CHEBI:57538"/>
        <dbReference type="ChEBI" id="CHEBI:57865"/>
        <dbReference type="EC" id="4.1.1.23"/>
    </reaction>
</comment>
<dbReference type="SUPFAM" id="SSF51366">
    <property type="entry name" value="Ribulose-phoshate binding barrel"/>
    <property type="match status" value="1"/>
</dbReference>
<comment type="similarity">
    <text evidence="7">Belongs to the OMP decarboxylase family. Type 1 subfamily.</text>
</comment>
<dbReference type="InterPro" id="IPR001754">
    <property type="entry name" value="OMPdeCOase_dom"/>
</dbReference>
<dbReference type="GO" id="GO:0044205">
    <property type="term" value="P:'de novo' UMP biosynthetic process"/>
    <property type="evidence" value="ECO:0007669"/>
    <property type="project" value="UniProtKB-UniRule"/>
</dbReference>
<evidence type="ECO:0000256" key="8">
    <source>
        <dbReference type="PIRSR" id="PIRSR614732-1"/>
    </source>
</evidence>
<dbReference type="PANTHER" id="PTHR32119">
    <property type="entry name" value="OROTIDINE 5'-PHOSPHATE DECARBOXYLASE"/>
    <property type="match status" value="1"/>
</dbReference>